<dbReference type="Pfam" id="PF12537">
    <property type="entry name" value="GPHR_N"/>
    <property type="match status" value="1"/>
</dbReference>
<evidence type="ECO:0008006" key="10">
    <source>
        <dbReference type="Google" id="ProtNLM"/>
    </source>
</evidence>
<dbReference type="EMBL" id="NCSJ02000028">
    <property type="protein sequence ID" value="RFU33917.1"/>
    <property type="molecule type" value="Genomic_DNA"/>
</dbReference>
<protein>
    <recommendedName>
        <fullName evidence="10">Abscisic acid G-protein coupled receptor-like domain-containing protein</fullName>
    </recommendedName>
</protein>
<proteinExistence type="predicted"/>
<feature type="non-terminal residue" evidence="8">
    <location>
        <position position="543"/>
    </location>
</feature>
<gene>
    <name evidence="8" type="ORF">B7463_g2441</name>
</gene>
<comment type="subcellular location">
    <subcellularLocation>
        <location evidence="1">Membrane</location>
        <topology evidence="1">Multi-pass membrane protein</topology>
    </subcellularLocation>
</comment>
<evidence type="ECO:0000259" key="7">
    <source>
        <dbReference type="Pfam" id="PF12537"/>
    </source>
</evidence>
<accession>A0A3E2HKJ8</accession>
<feature type="transmembrane region" description="Helical" evidence="5">
    <location>
        <begin position="93"/>
        <end position="113"/>
    </location>
</feature>
<dbReference type="OMA" id="FSVYCVY"/>
<keyword evidence="2 5" id="KW-0812">Transmembrane</keyword>
<keyword evidence="9" id="KW-1185">Reference proteome</keyword>
<dbReference type="InterPro" id="IPR022535">
    <property type="entry name" value="Golgi_pH-regulator_cons_dom"/>
</dbReference>
<dbReference type="PANTHER" id="PTHR15948">
    <property type="entry name" value="G-PROTEIN COUPLED RECEPTOR 89-RELATED"/>
    <property type="match status" value="1"/>
</dbReference>
<dbReference type="OrthoDB" id="264392at2759"/>
<feature type="transmembrane region" description="Helical" evidence="5">
    <location>
        <begin position="26"/>
        <end position="49"/>
    </location>
</feature>
<evidence type="ECO:0000313" key="8">
    <source>
        <dbReference type="EMBL" id="RFU33917.1"/>
    </source>
</evidence>
<feature type="domain" description="Golgi pH regulator conserved" evidence="7">
    <location>
        <begin position="212"/>
        <end position="275"/>
    </location>
</feature>
<evidence type="ECO:0000256" key="4">
    <source>
        <dbReference type="ARBA" id="ARBA00023136"/>
    </source>
</evidence>
<keyword evidence="3 5" id="KW-1133">Transmembrane helix</keyword>
<feature type="transmembrane region" description="Helical" evidence="5">
    <location>
        <begin position="133"/>
        <end position="153"/>
    </location>
</feature>
<feature type="transmembrane region" description="Helical" evidence="5">
    <location>
        <begin position="348"/>
        <end position="366"/>
    </location>
</feature>
<evidence type="ECO:0000313" key="9">
    <source>
        <dbReference type="Proteomes" id="UP000258309"/>
    </source>
</evidence>
<dbReference type="AlphaFoldDB" id="A0A3E2HKJ8"/>
<organism evidence="8 9">
    <name type="scientific">Scytalidium lignicola</name>
    <name type="common">Hyphomycete</name>
    <dbReference type="NCBI Taxonomy" id="5539"/>
    <lineage>
        <taxon>Eukaryota</taxon>
        <taxon>Fungi</taxon>
        <taxon>Dikarya</taxon>
        <taxon>Ascomycota</taxon>
        <taxon>Pezizomycotina</taxon>
        <taxon>Leotiomycetes</taxon>
        <taxon>Leotiomycetes incertae sedis</taxon>
        <taxon>Scytalidium</taxon>
    </lineage>
</organism>
<evidence type="ECO:0000256" key="5">
    <source>
        <dbReference type="SAM" id="Phobius"/>
    </source>
</evidence>
<feature type="transmembrane region" description="Helical" evidence="5">
    <location>
        <begin position="218"/>
        <end position="239"/>
    </location>
</feature>
<feature type="transmembrane region" description="Helical" evidence="5">
    <location>
        <begin position="453"/>
        <end position="473"/>
    </location>
</feature>
<keyword evidence="4 5" id="KW-0472">Membrane</keyword>
<dbReference type="InterPro" id="IPR025969">
    <property type="entry name" value="ABA_GPCR_dom"/>
</dbReference>
<dbReference type="InterPro" id="IPR015672">
    <property type="entry name" value="GPHR/GTG"/>
</dbReference>
<name>A0A3E2HKJ8_SCYLI</name>
<feature type="transmembrane region" description="Helical" evidence="5">
    <location>
        <begin position="501"/>
        <end position="519"/>
    </location>
</feature>
<feature type="non-terminal residue" evidence="8">
    <location>
        <position position="1"/>
    </location>
</feature>
<dbReference type="PANTHER" id="PTHR15948:SF0">
    <property type="entry name" value="GOLGI PH REGULATOR A-RELATED"/>
    <property type="match status" value="1"/>
</dbReference>
<reference evidence="8 9" key="1">
    <citation type="submission" date="2018-05" db="EMBL/GenBank/DDBJ databases">
        <title>Draft genome sequence of Scytalidium lignicola DSM 105466, a ubiquitous saprotrophic fungus.</title>
        <authorList>
            <person name="Buettner E."/>
            <person name="Gebauer A.M."/>
            <person name="Hofrichter M."/>
            <person name="Liers C."/>
            <person name="Kellner H."/>
        </authorList>
    </citation>
    <scope>NUCLEOTIDE SEQUENCE [LARGE SCALE GENOMIC DNA]</scope>
    <source>
        <strain evidence="8 9">DSM 105466</strain>
    </source>
</reference>
<evidence type="ECO:0000256" key="2">
    <source>
        <dbReference type="ARBA" id="ARBA00022692"/>
    </source>
</evidence>
<feature type="domain" description="Abscisic acid G-protein coupled receptor-like" evidence="6">
    <location>
        <begin position="340"/>
        <end position="522"/>
    </location>
</feature>
<evidence type="ECO:0000256" key="3">
    <source>
        <dbReference type="ARBA" id="ARBA00022989"/>
    </source>
</evidence>
<dbReference type="Proteomes" id="UP000258309">
    <property type="component" value="Unassembled WGS sequence"/>
</dbReference>
<comment type="caution">
    <text evidence="8">The sequence shown here is derived from an EMBL/GenBank/DDBJ whole genome shotgun (WGS) entry which is preliminary data.</text>
</comment>
<dbReference type="GO" id="GO:0016020">
    <property type="term" value="C:membrane"/>
    <property type="evidence" value="ECO:0007669"/>
    <property type="project" value="UniProtKB-SubCell"/>
</dbReference>
<feature type="transmembrane region" description="Helical" evidence="5">
    <location>
        <begin position="412"/>
        <end position="432"/>
    </location>
</feature>
<dbReference type="Pfam" id="PF12430">
    <property type="entry name" value="ABA_GPCR"/>
    <property type="match status" value="1"/>
</dbReference>
<feature type="transmembrane region" description="Helical" evidence="5">
    <location>
        <begin position="173"/>
        <end position="198"/>
    </location>
</feature>
<evidence type="ECO:0000259" key="6">
    <source>
        <dbReference type="Pfam" id="PF12430"/>
    </source>
</evidence>
<sequence length="543" mass="59368">MLPSQKCIGDDGDACMAPSAIGSQSFFALVISSAPFIITFLVVAIFILYKVFPSLSRLQQDKDYNNSYLPSHAPPGLHKASVEYSDRAARRGIVALSFSTTIGLAAVLAELILCEISNSLNPAARALALRITVPTLLFSLIVLIPFLEIQSIISGFGWRFQRTSSGRIPKLPWLLQCGGFLLWLMTFWWLGLGIPGTYIHSVVSRPGKDLGEACLERIGIVGISLMALLSGFAASSTIWQTFGTKQRPVTEADIARKRVGLDATNDMLAVKRSRLRALERKMSEAPKEGFMTKMMGSIRGGGDAQEIKALQMEISGLVAMASSLSASLNVLESRYAALKRTSSPLGKFFIVPASYAFSLYCVYRIFNTTIAALRRLLFPSPTAFSSSTTDPINRILSLLAKHVDPTLDQLAWSRQISFLLSGIILLASFTSVHQTFHMLTKISPSLLYQAQANLALIVAQISATYVISNALLLRSNLPLEMSSVISDALGSPLEPIFVDRWFEGWFLLASVGTTIGIWVGRKVGGRNDWDDFEDDVELGHKQS</sequence>
<evidence type="ECO:0000256" key="1">
    <source>
        <dbReference type="ARBA" id="ARBA00004141"/>
    </source>
</evidence>